<reference evidence="1 2" key="1">
    <citation type="journal article" date="2016" name="Nat. Commun.">
        <title>Thousands of microbial genomes shed light on interconnected biogeochemical processes in an aquifer system.</title>
        <authorList>
            <person name="Anantharaman K."/>
            <person name="Brown C.T."/>
            <person name="Hug L.A."/>
            <person name="Sharon I."/>
            <person name="Castelle C.J."/>
            <person name="Probst A.J."/>
            <person name="Thomas B.C."/>
            <person name="Singh A."/>
            <person name="Wilkins M.J."/>
            <person name="Karaoz U."/>
            <person name="Brodie E.L."/>
            <person name="Williams K.H."/>
            <person name="Hubbard S.S."/>
            <person name="Banfield J.F."/>
        </authorList>
    </citation>
    <scope>NUCLEOTIDE SEQUENCE [LARGE SCALE GENOMIC DNA]</scope>
</reference>
<evidence type="ECO:0000313" key="1">
    <source>
        <dbReference type="EMBL" id="OHA65274.1"/>
    </source>
</evidence>
<name>A0A1G2QXB7_9BACT</name>
<comment type="caution">
    <text evidence="1">The sequence shown here is derived from an EMBL/GenBank/DDBJ whole genome shotgun (WGS) entry which is preliminary data.</text>
</comment>
<gene>
    <name evidence="1" type="ORF">A3C04_03140</name>
</gene>
<sequence>MTKRTRTLLFFFLGFLFLCSTPLLILYSQGYRIDWNSRTIGQIGAIHFHIDPARADILIDQQHRDRTLPLVNTAFIQNLVPQTYHAQVVKEGYHSWEKDLEVTPRQVTEANNILLLPKNINFKAVAGNVMQWWQSPNHAYAIVQEQLPNNKWRLLILSYDNETLKPFYDQKSFTETVGDIKWNIQSSEFLAQIQSREQTALYLWETSKTLSQNSSPAPPPASPIISSAQDISHLDFSPRTNSLILLRYEEQGNELLQIQYDAGKISQTEMLASNVLAFTVSGTHILWIDGEGRIWDQNDRAQTPESVNITVFPIDPELPYQLYYFGGKVFLQENRRLFILNDSRVFEELFPLVDTIALSPDGKKLAFAQGSESWLYFLSDELDQPKHSRGEKVFLTRFSQPISDLSWLNSHYLIFRISDEIKAMEIDTRDNINTVTLLHFISPSFRFNPATKFLSIYSEKKLFVTEKLF</sequence>
<dbReference type="SUPFAM" id="SSF82171">
    <property type="entry name" value="DPP6 N-terminal domain-like"/>
    <property type="match status" value="1"/>
</dbReference>
<organism evidence="1 2">
    <name type="scientific">Candidatus Wildermuthbacteria bacterium RIFCSPHIGHO2_02_FULL_45_25</name>
    <dbReference type="NCBI Taxonomy" id="1802450"/>
    <lineage>
        <taxon>Bacteria</taxon>
        <taxon>Candidatus Wildermuthiibacteriota</taxon>
    </lineage>
</organism>
<protein>
    <recommendedName>
        <fullName evidence="3">PEGA domain-containing protein</fullName>
    </recommendedName>
</protein>
<dbReference type="AlphaFoldDB" id="A0A1G2QXB7"/>
<dbReference type="Proteomes" id="UP000178092">
    <property type="component" value="Unassembled WGS sequence"/>
</dbReference>
<evidence type="ECO:0000313" key="2">
    <source>
        <dbReference type="Proteomes" id="UP000178092"/>
    </source>
</evidence>
<dbReference type="EMBL" id="MHTV01000045">
    <property type="protein sequence ID" value="OHA65274.1"/>
    <property type="molecule type" value="Genomic_DNA"/>
</dbReference>
<evidence type="ECO:0008006" key="3">
    <source>
        <dbReference type="Google" id="ProtNLM"/>
    </source>
</evidence>
<accession>A0A1G2QXB7</accession>
<proteinExistence type="predicted"/>